<keyword evidence="2" id="KW-0732">Signal</keyword>
<evidence type="ECO:0000256" key="2">
    <source>
        <dbReference type="SAM" id="SignalP"/>
    </source>
</evidence>
<dbReference type="NCBIfam" id="TIGR01167">
    <property type="entry name" value="LPXTG_anchor"/>
    <property type="match status" value="1"/>
</dbReference>
<feature type="transmembrane region" description="Helical" evidence="1">
    <location>
        <begin position="85"/>
        <end position="101"/>
    </location>
</feature>
<feature type="chain" id="PRO_5044805116" evidence="2">
    <location>
        <begin position="29"/>
        <end position="112"/>
    </location>
</feature>
<proteinExistence type="predicted"/>
<feature type="signal peptide" evidence="2">
    <location>
        <begin position="1"/>
        <end position="28"/>
    </location>
</feature>
<accession>A0ABD4ZWJ5</accession>
<name>A0ABD4ZWJ5_ENTGA</name>
<reference evidence="3 4" key="1">
    <citation type="submission" date="2023-06" db="EMBL/GenBank/DDBJ databases">
        <title>Acute promotion of culturable opportunistic pathogens and persistent increase of antibiotic resistance following antibiotic exposure in mouse gut microbiota.</title>
        <authorList>
            <person name="Li L."/>
            <person name="Wang B."/>
            <person name="Sun Y."/>
            <person name="Wang M."/>
            <person name="Xu H."/>
        </authorList>
    </citation>
    <scope>NUCLEOTIDE SEQUENCE [LARGE SCALE GENOMIC DNA]</scope>
    <source>
        <strain evidence="3 4">CRI2_2</strain>
    </source>
</reference>
<gene>
    <name evidence="3" type="ORF">QRX88_15630</name>
</gene>
<evidence type="ECO:0000256" key="1">
    <source>
        <dbReference type="SAM" id="Phobius"/>
    </source>
</evidence>
<evidence type="ECO:0000313" key="4">
    <source>
        <dbReference type="Proteomes" id="UP001241571"/>
    </source>
</evidence>
<protein>
    <submittedName>
        <fullName evidence="3">LPXTG cell wall anchor domain-containing protein</fullName>
    </submittedName>
</protein>
<comment type="caution">
    <text evidence="3">The sequence shown here is derived from an EMBL/GenBank/DDBJ whole genome shotgun (WGS) entry which is preliminary data.</text>
</comment>
<evidence type="ECO:0000313" key="3">
    <source>
        <dbReference type="EMBL" id="MDL4937134.1"/>
    </source>
</evidence>
<dbReference type="EMBL" id="JASUBT010000013">
    <property type="protein sequence ID" value="MDL4937134.1"/>
    <property type="molecule type" value="Genomic_DNA"/>
</dbReference>
<keyword evidence="1" id="KW-0472">Membrane</keyword>
<dbReference type="AlphaFoldDB" id="A0ABD4ZWJ5"/>
<keyword evidence="1" id="KW-1133">Transmembrane helix</keyword>
<dbReference type="Proteomes" id="UP001241571">
    <property type="component" value="Unassembled WGS sequence"/>
</dbReference>
<organism evidence="3 4">
    <name type="scientific">Enterococcus gallinarum</name>
    <dbReference type="NCBI Taxonomy" id="1353"/>
    <lineage>
        <taxon>Bacteria</taxon>
        <taxon>Bacillati</taxon>
        <taxon>Bacillota</taxon>
        <taxon>Bacilli</taxon>
        <taxon>Lactobacillales</taxon>
        <taxon>Enterococcaceae</taxon>
        <taxon>Enterococcus</taxon>
    </lineage>
</organism>
<sequence>MRGITKIRKGWLIVPLISVVFSSSVAIAQDVRQVETNGTIGFTGVYEPIGTPDPAPPETIVRPPITEVAKPEGSLPQTNTVTNHWLIYLGITLLSFVFFIWKRNKKEQTNEN</sequence>
<dbReference type="RefSeq" id="WP_103301200.1">
    <property type="nucleotide sequence ID" value="NZ_CP078507.1"/>
</dbReference>
<keyword evidence="1" id="KW-0812">Transmembrane</keyword>